<name>A0A1Q5T7X5_9BACL</name>
<dbReference type="Proteomes" id="UP000186030">
    <property type="component" value="Unassembled WGS sequence"/>
</dbReference>
<keyword evidence="1" id="KW-0812">Transmembrane</keyword>
<evidence type="ECO:0000256" key="1">
    <source>
        <dbReference type="SAM" id="Phobius"/>
    </source>
</evidence>
<dbReference type="AlphaFoldDB" id="A0A1Q5T7X5"/>
<keyword evidence="1" id="KW-1133">Transmembrane helix</keyword>
<feature type="transmembrane region" description="Helical" evidence="1">
    <location>
        <begin position="6"/>
        <end position="32"/>
    </location>
</feature>
<reference evidence="2 3" key="1">
    <citation type="submission" date="2016-11" db="EMBL/GenBank/DDBJ databases">
        <authorList>
            <person name="Kadnikov V."/>
            <person name="Nazina T."/>
        </authorList>
    </citation>
    <scope>NUCLEOTIDE SEQUENCE [LARGE SCALE GENOMIC DNA]</scope>
    <source>
        <strain evidence="2 3">1017</strain>
    </source>
</reference>
<comment type="caution">
    <text evidence="2">The sequence shown here is derived from an EMBL/GenBank/DDBJ whole genome shotgun (WGS) entry which is preliminary data.</text>
</comment>
<sequence length="49" mass="5451">MFLLMVNAMMAVAVVMLVMMVIMLVIMMVMGARMVISSLHKFPSALFSL</sequence>
<organism evidence="2 3">
    <name type="scientific">Geobacillus proteiniphilus</name>
    <dbReference type="NCBI Taxonomy" id="860353"/>
    <lineage>
        <taxon>Bacteria</taxon>
        <taxon>Bacillati</taxon>
        <taxon>Bacillota</taxon>
        <taxon>Bacilli</taxon>
        <taxon>Bacillales</taxon>
        <taxon>Anoxybacillaceae</taxon>
        <taxon>Geobacillus</taxon>
    </lineage>
</organism>
<dbReference type="EMBL" id="MQMG01000003">
    <property type="protein sequence ID" value="OKO96341.1"/>
    <property type="molecule type" value="Genomic_DNA"/>
</dbReference>
<reference evidence="3" key="2">
    <citation type="submission" date="2017-01" db="EMBL/GenBank/DDBJ databases">
        <title>Genome sequencing and annotation of Geobacillus sp. 1017, a Hydrocarbon-Oxidizing Thermophilic Bacterium Isolated from a Heavy Oil Reservoir (China).</title>
        <authorList>
            <person name="Kadnikov V.V."/>
            <person name="Mardanov A.V."/>
            <person name="Poltaraus A.B."/>
            <person name="Sokolova D.S."/>
            <person name="Semenova E.M."/>
            <person name="Ravin N.V."/>
            <person name="Tourova T.P."/>
            <person name="Nazina T.N."/>
        </authorList>
    </citation>
    <scope>NUCLEOTIDE SEQUENCE [LARGE SCALE GENOMIC DNA]</scope>
    <source>
        <strain evidence="3">1017</strain>
    </source>
</reference>
<evidence type="ECO:0000313" key="3">
    <source>
        <dbReference type="Proteomes" id="UP000186030"/>
    </source>
</evidence>
<evidence type="ECO:0000313" key="2">
    <source>
        <dbReference type="EMBL" id="OKO96341.1"/>
    </source>
</evidence>
<protein>
    <submittedName>
        <fullName evidence="2">Uncharacterized protein</fullName>
    </submittedName>
</protein>
<accession>A0A1Q5T7X5</accession>
<keyword evidence="1" id="KW-0472">Membrane</keyword>
<gene>
    <name evidence="2" type="ORF">BRO54_0520</name>
</gene>
<proteinExistence type="predicted"/>